<dbReference type="CDD" id="cd01392">
    <property type="entry name" value="HTH_LacI"/>
    <property type="match status" value="1"/>
</dbReference>
<dbReference type="AlphaFoldDB" id="A0A4Q1C5W8"/>
<evidence type="ECO:0000256" key="1">
    <source>
        <dbReference type="ARBA" id="ARBA00023015"/>
    </source>
</evidence>
<gene>
    <name evidence="5" type="ORF">ESB00_19290</name>
</gene>
<dbReference type="InterPro" id="IPR010982">
    <property type="entry name" value="Lambda_DNA-bd_dom_sf"/>
</dbReference>
<dbReference type="OrthoDB" id="183213at2"/>
<keyword evidence="6" id="KW-1185">Reference proteome</keyword>
<comment type="caution">
    <text evidence="5">The sequence shown here is derived from an EMBL/GenBank/DDBJ whole genome shotgun (WGS) entry which is preliminary data.</text>
</comment>
<protein>
    <submittedName>
        <fullName evidence="5">LacI family transcriptional regulator</fullName>
    </submittedName>
</protein>
<evidence type="ECO:0000256" key="3">
    <source>
        <dbReference type="ARBA" id="ARBA00023163"/>
    </source>
</evidence>
<evidence type="ECO:0000313" key="6">
    <source>
        <dbReference type="Proteomes" id="UP000290218"/>
    </source>
</evidence>
<dbReference type="SUPFAM" id="SSF53822">
    <property type="entry name" value="Periplasmic binding protein-like I"/>
    <property type="match status" value="1"/>
</dbReference>
<dbReference type="GO" id="GO:0000976">
    <property type="term" value="F:transcription cis-regulatory region binding"/>
    <property type="evidence" value="ECO:0007669"/>
    <property type="project" value="TreeGrafter"/>
</dbReference>
<name>A0A4Q1C5W8_9BACT</name>
<dbReference type="GO" id="GO:0003700">
    <property type="term" value="F:DNA-binding transcription factor activity"/>
    <property type="evidence" value="ECO:0007669"/>
    <property type="project" value="TreeGrafter"/>
</dbReference>
<proteinExistence type="predicted"/>
<evidence type="ECO:0000259" key="4">
    <source>
        <dbReference type="PROSITE" id="PS50932"/>
    </source>
</evidence>
<dbReference type="InterPro" id="IPR000843">
    <property type="entry name" value="HTH_LacI"/>
</dbReference>
<dbReference type="RefSeq" id="WP_129049860.1">
    <property type="nucleotide sequence ID" value="NZ_SDHX01000002.1"/>
</dbReference>
<dbReference type="SMART" id="SM00354">
    <property type="entry name" value="HTH_LACI"/>
    <property type="match status" value="1"/>
</dbReference>
<keyword evidence="2" id="KW-0238">DNA-binding</keyword>
<organism evidence="5 6">
    <name type="scientific">Oleiharenicola lentus</name>
    <dbReference type="NCBI Taxonomy" id="2508720"/>
    <lineage>
        <taxon>Bacteria</taxon>
        <taxon>Pseudomonadati</taxon>
        <taxon>Verrucomicrobiota</taxon>
        <taxon>Opitutia</taxon>
        <taxon>Opitutales</taxon>
        <taxon>Opitutaceae</taxon>
        <taxon>Oleiharenicola</taxon>
    </lineage>
</organism>
<dbReference type="Proteomes" id="UP000290218">
    <property type="component" value="Unassembled WGS sequence"/>
</dbReference>
<dbReference type="SUPFAM" id="SSF47413">
    <property type="entry name" value="lambda repressor-like DNA-binding domains"/>
    <property type="match status" value="1"/>
</dbReference>
<dbReference type="PROSITE" id="PS50932">
    <property type="entry name" value="HTH_LACI_2"/>
    <property type="match status" value="1"/>
</dbReference>
<dbReference type="Gene3D" id="1.10.260.40">
    <property type="entry name" value="lambda repressor-like DNA-binding domains"/>
    <property type="match status" value="1"/>
</dbReference>
<evidence type="ECO:0000313" key="5">
    <source>
        <dbReference type="EMBL" id="RXK53828.1"/>
    </source>
</evidence>
<accession>A0A4Q1C5W8</accession>
<dbReference type="Pfam" id="PF00356">
    <property type="entry name" value="LacI"/>
    <property type="match status" value="1"/>
</dbReference>
<feature type="domain" description="HTH lacI-type" evidence="4">
    <location>
        <begin position="5"/>
        <end position="59"/>
    </location>
</feature>
<dbReference type="InterPro" id="IPR028082">
    <property type="entry name" value="Peripla_BP_I"/>
</dbReference>
<dbReference type="EMBL" id="SDHX01000002">
    <property type="protein sequence ID" value="RXK53828.1"/>
    <property type="molecule type" value="Genomic_DNA"/>
</dbReference>
<evidence type="ECO:0000256" key="2">
    <source>
        <dbReference type="ARBA" id="ARBA00023125"/>
    </source>
</evidence>
<dbReference type="PANTHER" id="PTHR30146:SF109">
    <property type="entry name" value="HTH-TYPE TRANSCRIPTIONAL REGULATOR GALS"/>
    <property type="match status" value="1"/>
</dbReference>
<keyword evidence="1" id="KW-0805">Transcription regulation</keyword>
<reference evidence="5 6" key="1">
    <citation type="submission" date="2019-01" db="EMBL/GenBank/DDBJ databases">
        <title>Lacunisphaera sp. strain TWA-58.</title>
        <authorList>
            <person name="Chen W.-M."/>
        </authorList>
    </citation>
    <scope>NUCLEOTIDE SEQUENCE [LARGE SCALE GENOMIC DNA]</scope>
    <source>
        <strain evidence="5 6">TWA-58</strain>
    </source>
</reference>
<dbReference type="PANTHER" id="PTHR30146">
    <property type="entry name" value="LACI-RELATED TRANSCRIPTIONAL REPRESSOR"/>
    <property type="match status" value="1"/>
</dbReference>
<sequence length="362" mass="40044">MKERVTQTDIARAAGVHNTTVSLSLRNSRLIPLETRERIQSIARSLGYSPDPALRALAAYRNACRQQRRAETLVYLTRGDTRQGWRQSPVEGIYFTAAERRATELGFNFRHMWLDEPGMNPRRLDRMLAHEGIRCLLLAPHLPIGETLDTMDWSRLCAVRIGNSSLLAPDLNQVSTDVGAIVRLALRQVLLAGYQRPGLVLPRRTDELADRTWSAAFGAEQYRRNLPSLPVLLLPDSPVECSHALVSWHRLHRPDVVLGVSPLVRPLLRQSGFEVPASVAYVDLLLQDVLGTLAGVQGNHARIGELAVELLNAQLEKNQFGLPTVPTITSVAGRWCDGASLPSRRPATDEQPAAILPANLVA</sequence>
<keyword evidence="3" id="KW-0804">Transcription</keyword>